<dbReference type="AlphaFoldDB" id="A0A8H4IY30"/>
<evidence type="ECO:0000313" key="2">
    <source>
        <dbReference type="EMBL" id="KAF4309650.1"/>
    </source>
</evidence>
<proteinExistence type="predicted"/>
<feature type="compositionally biased region" description="Polar residues" evidence="1">
    <location>
        <begin position="89"/>
        <end position="98"/>
    </location>
</feature>
<dbReference type="Proteomes" id="UP000572817">
    <property type="component" value="Unassembled WGS sequence"/>
</dbReference>
<accession>A0A8H4IY30</accession>
<reference evidence="2" key="1">
    <citation type="submission" date="2020-04" db="EMBL/GenBank/DDBJ databases">
        <title>Genome Assembly and Annotation of Botryosphaeria dothidea sdau 11-99, a Latent Pathogen of Apple Fruit Ring Rot in China.</title>
        <authorList>
            <person name="Yu C."/>
            <person name="Diao Y."/>
            <person name="Lu Q."/>
            <person name="Zhao J."/>
            <person name="Cui S."/>
            <person name="Peng C."/>
            <person name="He B."/>
            <person name="Liu H."/>
        </authorList>
    </citation>
    <scope>NUCLEOTIDE SEQUENCE [LARGE SCALE GENOMIC DNA]</scope>
    <source>
        <strain evidence="2">Sdau11-99</strain>
    </source>
</reference>
<feature type="region of interest" description="Disordered" evidence="1">
    <location>
        <begin position="78"/>
        <end position="102"/>
    </location>
</feature>
<organism evidence="2 3">
    <name type="scientific">Botryosphaeria dothidea</name>
    <dbReference type="NCBI Taxonomy" id="55169"/>
    <lineage>
        <taxon>Eukaryota</taxon>
        <taxon>Fungi</taxon>
        <taxon>Dikarya</taxon>
        <taxon>Ascomycota</taxon>
        <taxon>Pezizomycotina</taxon>
        <taxon>Dothideomycetes</taxon>
        <taxon>Dothideomycetes incertae sedis</taxon>
        <taxon>Botryosphaeriales</taxon>
        <taxon>Botryosphaeriaceae</taxon>
        <taxon>Botryosphaeria</taxon>
    </lineage>
</organism>
<protein>
    <submittedName>
        <fullName evidence="2">Uncharacterized protein</fullName>
    </submittedName>
</protein>
<name>A0A8H4IY30_9PEZI</name>
<gene>
    <name evidence="2" type="ORF">GTA08_BOTSDO02424</name>
</gene>
<comment type="caution">
    <text evidence="2">The sequence shown here is derived from an EMBL/GenBank/DDBJ whole genome shotgun (WGS) entry which is preliminary data.</text>
</comment>
<evidence type="ECO:0000313" key="3">
    <source>
        <dbReference type="Proteomes" id="UP000572817"/>
    </source>
</evidence>
<dbReference type="OrthoDB" id="5421637at2759"/>
<keyword evidence="3" id="KW-1185">Reference proteome</keyword>
<dbReference type="EMBL" id="WWBZ02000016">
    <property type="protein sequence ID" value="KAF4309650.1"/>
    <property type="molecule type" value="Genomic_DNA"/>
</dbReference>
<sequence>MSAHQAPLRASECASAGSAYPPISTPTIVPPSNPCITGYTAGTRLTIYTLPYNFSSVLPLISSFRDISWTGLLEPAAPPATTADDPNSVPLNGTNNEPGTARSYRLSDGAKLVETLLEYSSPTDADGSGQLVEVHNIAPLYQPLDPGAVNVSLTSNSVQYGPPNGTFGFYAARDGMHVSSACDGAATYFNLTAEFCATNVSAAERWLRSRDFEAMGTLGRTLGSGGQNVTNCADLAGGGGGSGEPTPSSAASHQQVRMSMGTAASLVLAACIAFAALMA</sequence>
<evidence type="ECO:0000256" key="1">
    <source>
        <dbReference type="SAM" id="MobiDB-lite"/>
    </source>
</evidence>